<organism evidence="7 8">
    <name type="scientific">Microvirga terrestris</name>
    <dbReference type="NCBI Taxonomy" id="2791024"/>
    <lineage>
        <taxon>Bacteria</taxon>
        <taxon>Pseudomonadati</taxon>
        <taxon>Pseudomonadota</taxon>
        <taxon>Alphaproteobacteria</taxon>
        <taxon>Hyphomicrobiales</taxon>
        <taxon>Methylobacteriaceae</taxon>
        <taxon>Microvirga</taxon>
    </lineage>
</organism>
<evidence type="ECO:0000313" key="7">
    <source>
        <dbReference type="EMBL" id="MBF9195438.1"/>
    </source>
</evidence>
<dbReference type="PANTHER" id="PTHR47685:SF1">
    <property type="entry name" value="MAGNESIUM TRANSPORT PROTEIN CORA"/>
    <property type="match status" value="1"/>
</dbReference>
<reference evidence="7 8" key="1">
    <citation type="submission" date="2020-11" db="EMBL/GenBank/DDBJ databases">
        <authorList>
            <person name="Kim M.K."/>
        </authorList>
    </citation>
    <scope>NUCLEOTIDE SEQUENCE [LARGE SCALE GENOMIC DNA]</scope>
    <source>
        <strain evidence="7 8">BT290</strain>
    </source>
</reference>
<dbReference type="SUPFAM" id="SSF143865">
    <property type="entry name" value="CorA soluble domain-like"/>
    <property type="match status" value="1"/>
</dbReference>
<evidence type="ECO:0000256" key="3">
    <source>
        <dbReference type="ARBA" id="ARBA00022692"/>
    </source>
</evidence>
<dbReference type="PANTHER" id="PTHR47685">
    <property type="entry name" value="MAGNESIUM TRANSPORT PROTEIN CORA"/>
    <property type="match status" value="1"/>
</dbReference>
<dbReference type="Pfam" id="PF01544">
    <property type="entry name" value="CorA"/>
    <property type="match status" value="1"/>
</dbReference>
<dbReference type="InterPro" id="IPR002523">
    <property type="entry name" value="MgTranspt_CorA/ZnTranspt_ZntB"/>
</dbReference>
<evidence type="ECO:0000256" key="5">
    <source>
        <dbReference type="ARBA" id="ARBA00023136"/>
    </source>
</evidence>
<evidence type="ECO:0000256" key="4">
    <source>
        <dbReference type="ARBA" id="ARBA00022989"/>
    </source>
</evidence>
<sequence length="332" mass="37434">MILIHRPAAQATGPAGQSLDRYVLPPGTPIPGDALWIDLIEPTREEDKLVEAHLSIEIPTREEMADIEPSEILYHENNARYMTARVLCSSETDTPKLLDVSFILTERALVTVRYGEPRSFSMFMARAGKPGGCRHQPEAVLDGLIETIIDRAAEILGTVGSRIDRLSQAIFENERQGAKRAASYRAALKSIGRKGDVISNVRESMVSVERMLLFLSASMPRPQKTAGYQAEWRTALRDVQSIEEHATFLSNKIQFLLDATLGLVTIEQNDIIKIFSVMSVIFLPPTLVSSLYGMNFKFMPELEWDFGYPWAITLMILAAALPYLYFRWKRWL</sequence>
<accession>A0ABS0HPN5</accession>
<name>A0ABS0HPN5_9HYPH</name>
<dbReference type="Gene3D" id="1.20.58.340">
    <property type="entry name" value="Magnesium transport protein CorA, transmembrane region"/>
    <property type="match status" value="1"/>
</dbReference>
<gene>
    <name evidence="7" type="ORF">I2H36_05285</name>
</gene>
<dbReference type="EMBL" id="JADQDN010000002">
    <property type="protein sequence ID" value="MBF9195438.1"/>
    <property type="molecule type" value="Genomic_DNA"/>
</dbReference>
<dbReference type="InterPro" id="IPR050829">
    <property type="entry name" value="CorA_MIT"/>
</dbReference>
<protein>
    <submittedName>
        <fullName evidence="7">Magnesium transporter CorA family protein</fullName>
    </submittedName>
</protein>
<dbReference type="Proteomes" id="UP000611708">
    <property type="component" value="Unassembled WGS sequence"/>
</dbReference>
<dbReference type="CDD" id="cd12837">
    <property type="entry name" value="EcCorA-like_u1"/>
    <property type="match status" value="1"/>
</dbReference>
<comment type="subcellular location">
    <subcellularLocation>
        <location evidence="1">Membrane</location>
        <topology evidence="1">Multi-pass membrane protein</topology>
    </subcellularLocation>
</comment>
<evidence type="ECO:0000256" key="2">
    <source>
        <dbReference type="ARBA" id="ARBA00009765"/>
    </source>
</evidence>
<proteinExistence type="inferred from homology"/>
<feature type="transmembrane region" description="Helical" evidence="6">
    <location>
        <begin position="306"/>
        <end position="326"/>
    </location>
</feature>
<comment type="similarity">
    <text evidence="2">Belongs to the CorA metal ion transporter (MIT) (TC 1.A.35) family.</text>
</comment>
<keyword evidence="8" id="KW-1185">Reference proteome</keyword>
<evidence type="ECO:0000313" key="8">
    <source>
        <dbReference type="Proteomes" id="UP000611708"/>
    </source>
</evidence>
<comment type="caution">
    <text evidence="7">The sequence shown here is derived from an EMBL/GenBank/DDBJ whole genome shotgun (WGS) entry which is preliminary data.</text>
</comment>
<feature type="transmembrane region" description="Helical" evidence="6">
    <location>
        <begin position="274"/>
        <end position="294"/>
    </location>
</feature>
<evidence type="ECO:0000256" key="1">
    <source>
        <dbReference type="ARBA" id="ARBA00004141"/>
    </source>
</evidence>
<dbReference type="InterPro" id="IPR045863">
    <property type="entry name" value="CorA_TM1_TM2"/>
</dbReference>
<dbReference type="SUPFAM" id="SSF144083">
    <property type="entry name" value="Magnesium transport protein CorA, transmembrane region"/>
    <property type="match status" value="1"/>
</dbReference>
<keyword evidence="5 6" id="KW-0472">Membrane</keyword>
<keyword evidence="3 6" id="KW-0812">Transmembrane</keyword>
<dbReference type="RefSeq" id="WP_196262827.1">
    <property type="nucleotide sequence ID" value="NZ_JADQDN010000002.1"/>
</dbReference>
<keyword evidence="4 6" id="KW-1133">Transmembrane helix</keyword>
<dbReference type="InterPro" id="IPR045861">
    <property type="entry name" value="CorA_cytoplasmic_dom"/>
</dbReference>
<evidence type="ECO:0000256" key="6">
    <source>
        <dbReference type="SAM" id="Phobius"/>
    </source>
</evidence>
<dbReference type="Gene3D" id="3.30.460.20">
    <property type="entry name" value="CorA soluble domain-like"/>
    <property type="match status" value="1"/>
</dbReference>